<evidence type="ECO:0000259" key="1">
    <source>
        <dbReference type="Pfam" id="PF00583"/>
    </source>
</evidence>
<dbReference type="InterPro" id="IPR016181">
    <property type="entry name" value="Acyl_CoA_acyltransferase"/>
</dbReference>
<dbReference type="Gene3D" id="3.40.630.30">
    <property type="match status" value="1"/>
</dbReference>
<accession>A0A150QRM9</accession>
<dbReference type="CDD" id="cd04301">
    <property type="entry name" value="NAT_SF"/>
    <property type="match status" value="1"/>
</dbReference>
<evidence type="ECO:0000313" key="3">
    <source>
        <dbReference type="Proteomes" id="UP000075260"/>
    </source>
</evidence>
<dbReference type="SUPFAM" id="SSF55729">
    <property type="entry name" value="Acyl-CoA N-acyltransferases (Nat)"/>
    <property type="match status" value="1"/>
</dbReference>
<protein>
    <recommendedName>
        <fullName evidence="1">N-acetyltransferase domain-containing protein</fullName>
    </recommendedName>
</protein>
<dbReference type="OrthoDB" id="8479334at2"/>
<dbReference type="GO" id="GO:0016747">
    <property type="term" value="F:acyltransferase activity, transferring groups other than amino-acyl groups"/>
    <property type="evidence" value="ECO:0007669"/>
    <property type="project" value="InterPro"/>
</dbReference>
<proteinExistence type="predicted"/>
<sequence>MSDGQTASLDAATSSDALLLSNLLELYIHDLSDLFPGIELGADGRFGYPRLPLYGSERDRRFAFIIRCGGRVAGFVLATRGSPAAEDPDVLDIAEFFVLRGYRRSGVGRRAAFLLWSGLPGTWTVRVSEGNRGALAFWSGVIADFTKGAATESTHPGEPNAWRVFSFESAPGRANV</sequence>
<dbReference type="Proteomes" id="UP000075260">
    <property type="component" value="Unassembled WGS sequence"/>
</dbReference>
<dbReference type="InterPro" id="IPR000182">
    <property type="entry name" value="GNAT_dom"/>
</dbReference>
<dbReference type="RefSeq" id="WP_061607521.1">
    <property type="nucleotide sequence ID" value="NZ_JEMA01000384.1"/>
</dbReference>
<gene>
    <name evidence="2" type="ORF">BE15_18405</name>
</gene>
<dbReference type="AlphaFoldDB" id="A0A150QRM9"/>
<evidence type="ECO:0000313" key="2">
    <source>
        <dbReference type="EMBL" id="KYF70620.1"/>
    </source>
</evidence>
<organism evidence="2 3">
    <name type="scientific">Sorangium cellulosum</name>
    <name type="common">Polyangium cellulosum</name>
    <dbReference type="NCBI Taxonomy" id="56"/>
    <lineage>
        <taxon>Bacteria</taxon>
        <taxon>Pseudomonadati</taxon>
        <taxon>Myxococcota</taxon>
        <taxon>Polyangia</taxon>
        <taxon>Polyangiales</taxon>
        <taxon>Polyangiaceae</taxon>
        <taxon>Sorangium</taxon>
    </lineage>
</organism>
<name>A0A150QRM9_SORCE</name>
<feature type="domain" description="N-acetyltransferase" evidence="1">
    <location>
        <begin position="57"/>
        <end position="112"/>
    </location>
</feature>
<comment type="caution">
    <text evidence="2">The sequence shown here is derived from an EMBL/GenBank/DDBJ whole genome shotgun (WGS) entry which is preliminary data.</text>
</comment>
<reference evidence="2 3" key="1">
    <citation type="submission" date="2014-02" db="EMBL/GenBank/DDBJ databases">
        <title>The small core and large imbalanced accessory genome model reveals a collaborative survival strategy of Sorangium cellulosum strains in nature.</title>
        <authorList>
            <person name="Han K."/>
            <person name="Peng R."/>
            <person name="Blom J."/>
            <person name="Li Y.-Z."/>
        </authorList>
    </citation>
    <scope>NUCLEOTIDE SEQUENCE [LARGE SCALE GENOMIC DNA]</scope>
    <source>
        <strain evidence="2 3">So0008-312</strain>
    </source>
</reference>
<dbReference type="Pfam" id="PF00583">
    <property type="entry name" value="Acetyltransf_1"/>
    <property type="match status" value="1"/>
</dbReference>
<dbReference type="EMBL" id="JEMA01000384">
    <property type="protein sequence ID" value="KYF70620.1"/>
    <property type="molecule type" value="Genomic_DNA"/>
</dbReference>